<comment type="caution">
    <text evidence="2">The sequence shown here is derived from an EMBL/GenBank/DDBJ whole genome shotgun (WGS) entry which is preliminary data.</text>
</comment>
<accession>A0A7J2S3J2</accession>
<feature type="transmembrane region" description="Helical" evidence="1">
    <location>
        <begin position="97"/>
        <end position="119"/>
    </location>
</feature>
<keyword evidence="1" id="KW-0472">Membrane</keyword>
<keyword evidence="1" id="KW-0812">Transmembrane</keyword>
<reference evidence="2" key="1">
    <citation type="journal article" date="2020" name="mSystems">
        <title>Genome- and Community-Level Interaction Insights into Carbon Utilization and Element Cycling Functions of Hydrothermarchaeota in Hydrothermal Sediment.</title>
        <authorList>
            <person name="Zhou Z."/>
            <person name="Liu Y."/>
            <person name="Xu W."/>
            <person name="Pan J."/>
            <person name="Luo Z.H."/>
            <person name="Li M."/>
        </authorList>
    </citation>
    <scope>NUCLEOTIDE SEQUENCE [LARGE SCALE GENOMIC DNA]</scope>
    <source>
        <strain evidence="2">HyVt-386</strain>
    </source>
</reference>
<dbReference type="InterPro" id="IPR007404">
    <property type="entry name" value="YdjM-like"/>
</dbReference>
<gene>
    <name evidence="2" type="ORF">ENI32_08765</name>
</gene>
<protein>
    <recommendedName>
        <fullName evidence="3">Metal-dependent hydrolase</fullName>
    </recommendedName>
</protein>
<feature type="transmembrane region" description="Helical" evidence="1">
    <location>
        <begin position="6"/>
        <end position="24"/>
    </location>
</feature>
<dbReference type="Pfam" id="PF04307">
    <property type="entry name" value="YdjM"/>
    <property type="match status" value="1"/>
</dbReference>
<evidence type="ECO:0000313" key="2">
    <source>
        <dbReference type="EMBL" id="HEC57935.1"/>
    </source>
</evidence>
<evidence type="ECO:0000256" key="1">
    <source>
        <dbReference type="SAM" id="Phobius"/>
    </source>
</evidence>
<dbReference type="AlphaFoldDB" id="A0A7J2S3J2"/>
<name>A0A7J2S3J2_9EURY</name>
<feature type="transmembrane region" description="Helical" evidence="1">
    <location>
        <begin position="131"/>
        <end position="148"/>
    </location>
</feature>
<organism evidence="2">
    <name type="scientific">Candidatus Syntropharchaeum butanivorans</name>
    <dbReference type="NCBI Taxonomy" id="1839936"/>
    <lineage>
        <taxon>Archaea</taxon>
        <taxon>Methanobacteriati</taxon>
        <taxon>Methanobacteriota</taxon>
        <taxon>Stenosarchaea group</taxon>
        <taxon>Methanomicrobia</taxon>
        <taxon>Methanosarcinales</taxon>
        <taxon>ANME-2 cluster</taxon>
        <taxon>Candidatus Syntropharchaeum</taxon>
    </lineage>
</organism>
<proteinExistence type="predicted"/>
<keyword evidence="1" id="KW-1133">Transmembrane helix</keyword>
<sequence length="150" mass="16941">MIYLTHMLLALMLYLALLIIGIPIRPSILDYTLLLLGAVLPDIDHERSFISRRNTATRMGSRLIRCFTGHRGFLHTPTAAILSTIALGVMIHSSMGYLDLGAIFAFFLGYTSHILADSIKYIPTGSERERVFFYFALLTVAMLFMAYYKI</sequence>
<dbReference type="Proteomes" id="UP000885936">
    <property type="component" value="Unassembled WGS sequence"/>
</dbReference>
<dbReference type="EMBL" id="DRIE01000141">
    <property type="protein sequence ID" value="HEC57935.1"/>
    <property type="molecule type" value="Genomic_DNA"/>
</dbReference>
<evidence type="ECO:0008006" key="3">
    <source>
        <dbReference type="Google" id="ProtNLM"/>
    </source>
</evidence>